<feature type="binding site" evidence="16">
    <location>
        <position position="167"/>
    </location>
    <ligand>
        <name>Zn(2+)</name>
        <dbReference type="ChEBI" id="CHEBI:29105"/>
        <note>catalytic</note>
    </ligand>
</feature>
<dbReference type="InterPro" id="IPR016483">
    <property type="entry name" value="UCP006404_Pept_M50_CBS"/>
</dbReference>
<evidence type="ECO:0000256" key="7">
    <source>
        <dbReference type="ARBA" id="ARBA00022737"/>
    </source>
</evidence>
<keyword evidence="3 14" id="KW-1003">Cell membrane</keyword>
<evidence type="ECO:0000256" key="3">
    <source>
        <dbReference type="ARBA" id="ARBA00022475"/>
    </source>
</evidence>
<dbReference type="PANTHER" id="PTHR39188">
    <property type="entry name" value="MEMBRANE-ASSOCIATED ZINC METALLOPROTEASE M50B"/>
    <property type="match status" value="1"/>
</dbReference>
<evidence type="ECO:0000256" key="13">
    <source>
        <dbReference type="ARBA" id="ARBA00023136"/>
    </source>
</evidence>
<dbReference type="Proteomes" id="UP000184191">
    <property type="component" value="Unassembled WGS sequence"/>
</dbReference>
<dbReference type="SUPFAM" id="SSF54631">
    <property type="entry name" value="CBS-domain pair"/>
    <property type="match status" value="1"/>
</dbReference>
<evidence type="ECO:0000256" key="6">
    <source>
        <dbReference type="ARBA" id="ARBA00022723"/>
    </source>
</evidence>
<feature type="transmembrane region" description="Helical" evidence="14">
    <location>
        <begin position="21"/>
        <end position="38"/>
    </location>
</feature>
<comment type="similarity">
    <text evidence="2 14">Belongs to the peptidase M50B family.</text>
</comment>
<evidence type="ECO:0000259" key="18">
    <source>
        <dbReference type="PROSITE" id="PS51371"/>
    </source>
</evidence>
<protein>
    <recommendedName>
        <fullName evidence="14">Zinc metalloprotease</fullName>
    </recommendedName>
</protein>
<dbReference type="STRING" id="1054996.SAMN05444414_11347"/>
<keyword evidence="9 14" id="KW-0862">Zinc</keyword>
<evidence type="ECO:0000256" key="10">
    <source>
        <dbReference type="ARBA" id="ARBA00022989"/>
    </source>
</evidence>
<proteinExistence type="inferred from homology"/>
<evidence type="ECO:0000256" key="17">
    <source>
        <dbReference type="PROSITE-ProRule" id="PRU00703"/>
    </source>
</evidence>
<feature type="transmembrane region" description="Helical" evidence="14">
    <location>
        <begin position="50"/>
        <end position="67"/>
    </location>
</feature>
<dbReference type="GO" id="GO:0005886">
    <property type="term" value="C:plasma membrane"/>
    <property type="evidence" value="ECO:0007669"/>
    <property type="project" value="UniProtKB-SubCell"/>
</dbReference>
<evidence type="ECO:0000256" key="16">
    <source>
        <dbReference type="PIRSR" id="PIRSR006404-2"/>
    </source>
</evidence>
<evidence type="ECO:0000256" key="12">
    <source>
        <dbReference type="ARBA" id="ARBA00023122"/>
    </source>
</evidence>
<feature type="binding site" evidence="16">
    <location>
        <position position="72"/>
    </location>
    <ligand>
        <name>Zn(2+)</name>
        <dbReference type="ChEBI" id="CHEBI:29105"/>
        <note>catalytic</note>
    </ligand>
</feature>
<dbReference type="CDD" id="cd06164">
    <property type="entry name" value="S2P-M50_SpoIVFB_CBS"/>
    <property type="match status" value="1"/>
</dbReference>
<keyword evidence="12 17" id="KW-0129">CBS domain</keyword>
<dbReference type="AlphaFoldDB" id="A0A1M7AEN2"/>
<dbReference type="EMBL" id="FRBN01000013">
    <property type="protein sequence ID" value="SHL41085.1"/>
    <property type="molecule type" value="Genomic_DNA"/>
</dbReference>
<evidence type="ECO:0000256" key="15">
    <source>
        <dbReference type="PIRSR" id="PIRSR006404-1"/>
    </source>
</evidence>
<dbReference type="GO" id="GO:0046872">
    <property type="term" value="F:metal ion binding"/>
    <property type="evidence" value="ECO:0007669"/>
    <property type="project" value="UniProtKB-UniRule"/>
</dbReference>
<sequence length="380" mass="41454">MFKNAVKIFTLNKFDIKVDPSWLLIAALITWSLSRQYFPNVLPGQTSDVYLVMAIAATLCFFGSLLLHELAHSVVARSYGVEIKSITLFLFGGVAELESEPQTAAVEFQVALAGPVMSLALAFGFWVFAGVVAMVSMPAPIIEVLSYLSVINLVLALFNLVPAFPLDGGRVLRAYLWHRNGDILRATEMAANSGAVFAYALMALGLMALFQGATVTGLWHILIGGFVLFAARGSYQAQLMRSAFDGKTVKALMTRDPVVVGPDMTLNDMVNLIMLKHRISFVPVVEDRVLLGHIDTAVLGGIDRENWAGTRVDDVFTTLDASTRVRSDLPIRDLMSLIARTGRRKFLVTDNHALLGVITLSDLTAYLHLSAMLAHPPKSD</sequence>
<feature type="transmembrane region" description="Helical" evidence="14">
    <location>
        <begin position="119"/>
        <end position="139"/>
    </location>
</feature>
<keyword evidence="20" id="KW-1185">Reference proteome</keyword>
<keyword evidence="11 14" id="KW-0482">Metalloprotease</keyword>
<dbReference type="InterPro" id="IPR008915">
    <property type="entry name" value="Peptidase_M50"/>
</dbReference>
<keyword evidence="4 14" id="KW-0645">Protease</keyword>
<dbReference type="Gene3D" id="3.10.580.10">
    <property type="entry name" value="CBS-domain"/>
    <property type="match status" value="2"/>
</dbReference>
<accession>A0A1M7AEN2</accession>
<feature type="transmembrane region" description="Helical" evidence="14">
    <location>
        <begin position="353"/>
        <end position="374"/>
    </location>
</feature>
<keyword evidence="6 14" id="KW-0479">Metal-binding</keyword>
<dbReference type="SMART" id="SM00116">
    <property type="entry name" value="CBS"/>
    <property type="match status" value="2"/>
</dbReference>
<gene>
    <name evidence="19" type="ORF">SAMN05444414_11347</name>
</gene>
<evidence type="ECO:0000313" key="20">
    <source>
        <dbReference type="Proteomes" id="UP000184191"/>
    </source>
</evidence>
<dbReference type="OrthoDB" id="9781963at2"/>
<feature type="active site" evidence="15">
    <location>
        <position position="69"/>
    </location>
</feature>
<dbReference type="GO" id="GO:0006508">
    <property type="term" value="P:proteolysis"/>
    <property type="evidence" value="ECO:0007669"/>
    <property type="project" value="UniProtKB-KW"/>
</dbReference>
<dbReference type="InterPro" id="IPR000644">
    <property type="entry name" value="CBS_dom"/>
</dbReference>
<dbReference type="PROSITE" id="PS51371">
    <property type="entry name" value="CBS"/>
    <property type="match status" value="1"/>
</dbReference>
<dbReference type="PANTHER" id="PTHR39188:SF3">
    <property type="entry name" value="STAGE IV SPORULATION PROTEIN FB"/>
    <property type="match status" value="1"/>
</dbReference>
<reference evidence="20" key="1">
    <citation type="submission" date="2016-11" db="EMBL/GenBank/DDBJ databases">
        <authorList>
            <person name="Varghese N."/>
            <person name="Submissions S."/>
        </authorList>
    </citation>
    <scope>NUCLEOTIDE SEQUENCE [LARGE SCALE GENOMIC DNA]</scope>
    <source>
        <strain evidence="20">DSM 29327</strain>
    </source>
</reference>
<comment type="cofactor">
    <cofactor evidence="14 16">
        <name>Zn(2+)</name>
        <dbReference type="ChEBI" id="CHEBI:29105"/>
    </cofactor>
    <text evidence="14 16">Binds 1 zinc ion per subunit.</text>
</comment>
<evidence type="ECO:0000256" key="4">
    <source>
        <dbReference type="ARBA" id="ARBA00022670"/>
    </source>
</evidence>
<evidence type="ECO:0000256" key="14">
    <source>
        <dbReference type="PIRNR" id="PIRNR006404"/>
    </source>
</evidence>
<dbReference type="InterPro" id="IPR046342">
    <property type="entry name" value="CBS_dom_sf"/>
</dbReference>
<evidence type="ECO:0000256" key="5">
    <source>
        <dbReference type="ARBA" id="ARBA00022692"/>
    </source>
</evidence>
<keyword evidence="7" id="KW-0677">Repeat</keyword>
<dbReference type="Pfam" id="PF00571">
    <property type="entry name" value="CBS"/>
    <property type="match status" value="2"/>
</dbReference>
<keyword evidence="10 14" id="KW-1133">Transmembrane helix</keyword>
<evidence type="ECO:0000256" key="8">
    <source>
        <dbReference type="ARBA" id="ARBA00022801"/>
    </source>
</evidence>
<evidence type="ECO:0000256" key="2">
    <source>
        <dbReference type="ARBA" id="ARBA00007931"/>
    </source>
</evidence>
<dbReference type="Pfam" id="PF02163">
    <property type="entry name" value="Peptidase_M50"/>
    <property type="match status" value="2"/>
</dbReference>
<evidence type="ECO:0000256" key="1">
    <source>
        <dbReference type="ARBA" id="ARBA00004651"/>
    </source>
</evidence>
<dbReference type="RefSeq" id="WP_073198400.1">
    <property type="nucleotide sequence ID" value="NZ_FRBN01000013.1"/>
</dbReference>
<evidence type="ECO:0000256" key="9">
    <source>
        <dbReference type="ARBA" id="ARBA00022833"/>
    </source>
</evidence>
<keyword evidence="8 14" id="KW-0378">Hydrolase</keyword>
<organism evidence="19 20">
    <name type="scientific">Roseovarius marisflavi</name>
    <dbReference type="NCBI Taxonomy" id="1054996"/>
    <lineage>
        <taxon>Bacteria</taxon>
        <taxon>Pseudomonadati</taxon>
        <taxon>Pseudomonadota</taxon>
        <taxon>Alphaproteobacteria</taxon>
        <taxon>Rhodobacterales</taxon>
        <taxon>Roseobacteraceae</taxon>
        <taxon>Roseovarius</taxon>
    </lineage>
</organism>
<evidence type="ECO:0000313" key="19">
    <source>
        <dbReference type="EMBL" id="SHL41085.1"/>
    </source>
</evidence>
<feature type="transmembrane region" description="Helical" evidence="14">
    <location>
        <begin position="145"/>
        <end position="168"/>
    </location>
</feature>
<name>A0A1M7AEN2_9RHOB</name>
<dbReference type="GO" id="GO:0008237">
    <property type="term" value="F:metallopeptidase activity"/>
    <property type="evidence" value="ECO:0007669"/>
    <property type="project" value="UniProtKB-UniRule"/>
</dbReference>
<keyword evidence="5 14" id="KW-0812">Transmembrane</keyword>
<feature type="transmembrane region" description="Helical" evidence="14">
    <location>
        <begin position="217"/>
        <end position="235"/>
    </location>
</feature>
<evidence type="ECO:0000256" key="11">
    <source>
        <dbReference type="ARBA" id="ARBA00023049"/>
    </source>
</evidence>
<feature type="domain" description="CBS" evidence="18">
    <location>
        <begin position="253"/>
        <end position="309"/>
    </location>
</feature>
<comment type="subcellular location">
    <subcellularLocation>
        <location evidence="1 14">Cell membrane</location>
        <topology evidence="1 14">Multi-pass membrane protein</topology>
    </subcellularLocation>
</comment>
<dbReference type="PIRSF" id="PIRSF006404">
    <property type="entry name" value="UCP006404_Pept_M50_CBS"/>
    <property type="match status" value="1"/>
</dbReference>
<feature type="binding site" evidence="16">
    <location>
        <position position="68"/>
    </location>
    <ligand>
        <name>Zn(2+)</name>
        <dbReference type="ChEBI" id="CHEBI:29105"/>
        <note>catalytic</note>
    </ligand>
</feature>
<keyword evidence="13 14" id="KW-0472">Membrane</keyword>